<accession>A0A0L0EMP8</accession>
<dbReference type="AlphaFoldDB" id="A0A0L0EMP8"/>
<dbReference type="PATRIC" id="fig|43658.6.peg.2704"/>
<dbReference type="OrthoDB" id="6859799at2"/>
<dbReference type="EMBL" id="LFZX01000250">
    <property type="protein sequence ID" value="KNC65635.1"/>
    <property type="molecule type" value="Genomic_DNA"/>
</dbReference>
<proteinExistence type="predicted"/>
<dbReference type="Proteomes" id="UP000036850">
    <property type="component" value="Unassembled WGS sequence"/>
</dbReference>
<comment type="caution">
    <text evidence="1">The sequence shown here is derived from an EMBL/GenBank/DDBJ whole genome shotgun (WGS) entry which is preliminary data.</text>
</comment>
<evidence type="ECO:0000313" key="2">
    <source>
        <dbReference type="Proteomes" id="UP000036850"/>
    </source>
</evidence>
<evidence type="ECO:0000313" key="1">
    <source>
        <dbReference type="EMBL" id="KNC65635.1"/>
    </source>
</evidence>
<organism evidence="1 2">
    <name type="scientific">Pseudoalteromonas rubra</name>
    <dbReference type="NCBI Taxonomy" id="43658"/>
    <lineage>
        <taxon>Bacteria</taxon>
        <taxon>Pseudomonadati</taxon>
        <taxon>Pseudomonadota</taxon>
        <taxon>Gammaproteobacteria</taxon>
        <taxon>Alteromonadales</taxon>
        <taxon>Pseudoalteromonadaceae</taxon>
        <taxon>Pseudoalteromonas</taxon>
    </lineage>
</organism>
<protein>
    <submittedName>
        <fullName evidence="1">Uncharacterized protein</fullName>
    </submittedName>
</protein>
<gene>
    <name evidence="1" type="ORF">AC626_21860</name>
</gene>
<sequence>MSSLIFATDEEQILVATDTLSVTPEGEPFSFVSKAVHIPHLRTIVAGTGAGGFANRWALTASTQMIVKGIMNLDYHTPAGLRELWSDYKKEYSLSNDFTTTVYQFGLSEENGKVVSFAYRSTNDFVSEPIGYGTGVKPECSTPDGNLIEALPKMMEEQRAIQNQIPPESRIYIGGEIQALYLTSQGCNSFLVSRFTDFLENENAIFKNHAEPKR</sequence>
<name>A0A0L0EMP8_9GAMM</name>
<reference evidence="2" key="1">
    <citation type="submission" date="2015-07" db="EMBL/GenBank/DDBJ databases">
        <title>Draft genome sequence of a Pseudoalteromonas rubra strain, OCN096, isolated from Kaneohe Bay, Oahu, Hawaii.</title>
        <authorList>
            <person name="Beurmann S."/>
            <person name="Ushijima B."/>
            <person name="Belcaid M."/>
            <person name="Callahan S.M."/>
            <person name="Aeby G.S."/>
        </authorList>
    </citation>
    <scope>NUCLEOTIDE SEQUENCE [LARGE SCALE GENOMIC DNA]</scope>
    <source>
        <strain evidence="2">OCN096</strain>
    </source>
</reference>